<dbReference type="EMBL" id="FRBH01000008">
    <property type="protein sequence ID" value="SHL35780.1"/>
    <property type="molecule type" value="Genomic_DNA"/>
</dbReference>
<evidence type="ECO:0000256" key="4">
    <source>
        <dbReference type="ARBA" id="ARBA00022801"/>
    </source>
</evidence>
<dbReference type="NCBIfam" id="TIGR00644">
    <property type="entry name" value="recJ"/>
    <property type="match status" value="1"/>
</dbReference>
<evidence type="ECO:0000259" key="8">
    <source>
        <dbReference type="Pfam" id="PF02272"/>
    </source>
</evidence>
<evidence type="ECO:0000256" key="5">
    <source>
        <dbReference type="ARBA" id="ARBA00022839"/>
    </source>
</evidence>
<reference evidence="10" key="1">
    <citation type="journal article" date="2014" name="Int. J. Syst. Evol. Microbiol.">
        <title>Complete genome of a new Firmicutes species belonging to the dominant human colonic microbiota ('Ruminococcus bicirculans') reveals two chromosomes and a selective capacity to utilize plant glucans.</title>
        <authorList>
            <consortium name="NISC Comparative Sequencing Program"/>
            <person name="Wegmann U."/>
            <person name="Louis P."/>
            <person name="Goesmann A."/>
            <person name="Henrissat B."/>
            <person name="Duncan S.H."/>
            <person name="Flint H.J."/>
        </authorList>
    </citation>
    <scope>NUCLEOTIDE SEQUENCE</scope>
    <source>
        <strain evidence="10">CGMCC 1.12707</strain>
    </source>
</reference>
<dbReference type="RefSeq" id="WP_072932681.1">
    <property type="nucleotide sequence ID" value="NZ_BMFL01000004.1"/>
</dbReference>
<keyword evidence="6" id="KW-0175">Coiled coil</keyword>
<evidence type="ECO:0000259" key="7">
    <source>
        <dbReference type="Pfam" id="PF01368"/>
    </source>
</evidence>
<dbReference type="PANTHER" id="PTHR30255">
    <property type="entry name" value="SINGLE-STRANDED-DNA-SPECIFIC EXONUCLEASE RECJ"/>
    <property type="match status" value="1"/>
</dbReference>
<reference evidence="12" key="2">
    <citation type="submission" date="2016-11" db="EMBL/GenBank/DDBJ databases">
        <authorList>
            <person name="Varghese N."/>
            <person name="Submissions S."/>
        </authorList>
    </citation>
    <scope>NUCLEOTIDE SEQUENCE [LARGE SCALE GENOMIC DNA]</scope>
    <source>
        <strain evidence="12">DSM 27989</strain>
    </source>
</reference>
<name>A0A1M6ZZD1_9FLAO</name>
<feature type="domain" description="DDH" evidence="7">
    <location>
        <begin position="80"/>
        <end position="229"/>
    </location>
</feature>
<evidence type="ECO:0000256" key="6">
    <source>
        <dbReference type="SAM" id="Coils"/>
    </source>
</evidence>
<dbReference type="STRING" id="1434701.SAMN05443634_108105"/>
<dbReference type="SUPFAM" id="SSF64182">
    <property type="entry name" value="DHH phosphoesterases"/>
    <property type="match status" value="1"/>
</dbReference>
<reference evidence="11" key="3">
    <citation type="submission" date="2016-11" db="EMBL/GenBank/DDBJ databases">
        <authorList>
            <person name="Jaros S."/>
            <person name="Januszkiewicz K."/>
            <person name="Wedrychowicz H."/>
        </authorList>
    </citation>
    <scope>NUCLEOTIDE SEQUENCE [LARGE SCALE GENOMIC DNA]</scope>
    <source>
        <strain evidence="11">DSM 27989</strain>
    </source>
</reference>
<dbReference type="Proteomes" id="UP000650994">
    <property type="component" value="Unassembled WGS sequence"/>
</dbReference>
<sequence length="566" mass="63801">MEKKWEIKQKPSTEIVKNLQDSLNISEALSILLAQRGITDYDQAKSYFNPSLEELHDPFLMKGMADAVSRIKNAIDDQENILIFGDYDVDGTTAVTLFYEFLSSIYSKVFFYIPDRNNEGYGISLQSINFAVENNISLVIALDCGIKAHEQILYAQKKGIDYIICDHHLPDKSVPKAYAVLDPKQKGCRYPYKDLSGCGVGFKLVQAYVEKFNLPKENLLPFLDLVAVSIAADIVPITGENRILAFAGLERLNTQPRLAFQHLIPINIRNNVNISNVVFSIAPKINAAGRIKHGSEAVRFMLSTNEEDCKKYSQEINSLNNERKMLDVDITNGALAQLSGIDTSGKYSTIVYDPSWNKGVIGIVASRLVDLYYKPTIVFTKNTEGEIVGSARSIQEFDIYSAIEKNADLLTQFGGHMAAAGLSIKEENFEEFKLKFDETVKEFSNGKLYSPSILIDKEISFNDMTRSFLESVMRMSPFGPDNMNPVFIAKDLLATDFRLVGKEHARLYVHQKDTRVTFPSIGFKLGKFAPQLEKGKSFDMVFTIGMNYWQGKGTWQLNIKDIRFRD</sequence>
<keyword evidence="13" id="KW-1185">Reference proteome</keyword>
<evidence type="ECO:0000256" key="2">
    <source>
        <dbReference type="ARBA" id="ARBA00019841"/>
    </source>
</evidence>
<dbReference type="Pfam" id="PF01368">
    <property type="entry name" value="DHH"/>
    <property type="match status" value="1"/>
</dbReference>
<evidence type="ECO:0000313" key="11">
    <source>
        <dbReference type="EMBL" id="SHL35780.1"/>
    </source>
</evidence>
<feature type="domain" description="RecJ OB" evidence="9">
    <location>
        <begin position="455"/>
        <end position="561"/>
    </location>
</feature>
<feature type="coiled-coil region" evidence="6">
    <location>
        <begin position="302"/>
        <end position="329"/>
    </location>
</feature>
<dbReference type="Pfam" id="PF17768">
    <property type="entry name" value="RecJ_OB"/>
    <property type="match status" value="1"/>
</dbReference>
<evidence type="ECO:0000313" key="10">
    <source>
        <dbReference type="EMBL" id="GGE92108.1"/>
    </source>
</evidence>
<dbReference type="InterPro" id="IPR001667">
    <property type="entry name" value="DDH_dom"/>
</dbReference>
<dbReference type="InterPro" id="IPR051673">
    <property type="entry name" value="SSDNA_exonuclease_RecJ"/>
</dbReference>
<keyword evidence="3" id="KW-0540">Nuclease</keyword>
<evidence type="ECO:0000313" key="12">
    <source>
        <dbReference type="Proteomes" id="UP000184120"/>
    </source>
</evidence>
<dbReference type="GO" id="GO:0006281">
    <property type="term" value="P:DNA repair"/>
    <property type="evidence" value="ECO:0007669"/>
    <property type="project" value="InterPro"/>
</dbReference>
<dbReference type="Proteomes" id="UP000184120">
    <property type="component" value="Unassembled WGS sequence"/>
</dbReference>
<dbReference type="InterPro" id="IPR041122">
    <property type="entry name" value="RecJ_OB"/>
</dbReference>
<dbReference type="Pfam" id="PF02272">
    <property type="entry name" value="DHHA1"/>
    <property type="match status" value="1"/>
</dbReference>
<dbReference type="AlphaFoldDB" id="A0A1M6ZZD1"/>
<evidence type="ECO:0000313" key="13">
    <source>
        <dbReference type="Proteomes" id="UP000650994"/>
    </source>
</evidence>
<keyword evidence="5 11" id="KW-0269">Exonuclease</keyword>
<keyword evidence="4" id="KW-0378">Hydrolase</keyword>
<protein>
    <recommendedName>
        <fullName evidence="2">Single-stranded-DNA-specific exonuclease RecJ</fullName>
    </recommendedName>
</protein>
<dbReference type="OrthoDB" id="9809852at2"/>
<dbReference type="InterPro" id="IPR038763">
    <property type="entry name" value="DHH_sf"/>
</dbReference>
<accession>A0A1M6ZZD1</accession>
<evidence type="ECO:0000256" key="1">
    <source>
        <dbReference type="ARBA" id="ARBA00005915"/>
    </source>
</evidence>
<feature type="domain" description="DHHA1" evidence="8">
    <location>
        <begin position="350"/>
        <end position="442"/>
    </location>
</feature>
<dbReference type="GO" id="GO:0003676">
    <property type="term" value="F:nucleic acid binding"/>
    <property type="evidence" value="ECO:0007669"/>
    <property type="project" value="InterPro"/>
</dbReference>
<organism evidence="11 12">
    <name type="scientific">Chishuiella changwenlii</name>
    <dbReference type="NCBI Taxonomy" id="1434701"/>
    <lineage>
        <taxon>Bacteria</taxon>
        <taxon>Pseudomonadati</taxon>
        <taxon>Bacteroidota</taxon>
        <taxon>Flavobacteriia</taxon>
        <taxon>Flavobacteriales</taxon>
        <taxon>Weeksellaceae</taxon>
        <taxon>Chishuiella</taxon>
    </lineage>
</organism>
<evidence type="ECO:0000259" key="9">
    <source>
        <dbReference type="Pfam" id="PF17768"/>
    </source>
</evidence>
<comment type="similarity">
    <text evidence="1">Belongs to the RecJ family.</text>
</comment>
<reference evidence="10" key="5">
    <citation type="submission" date="2024-05" db="EMBL/GenBank/DDBJ databases">
        <authorList>
            <person name="Sun Q."/>
            <person name="Zhou Y."/>
        </authorList>
    </citation>
    <scope>NUCLEOTIDE SEQUENCE</scope>
    <source>
        <strain evidence="10">CGMCC 1.12707</strain>
    </source>
</reference>
<dbReference type="InterPro" id="IPR003156">
    <property type="entry name" value="DHHA1_dom"/>
</dbReference>
<dbReference type="PANTHER" id="PTHR30255:SF2">
    <property type="entry name" value="SINGLE-STRANDED-DNA-SPECIFIC EXONUCLEASE RECJ"/>
    <property type="match status" value="1"/>
</dbReference>
<dbReference type="GO" id="GO:0008409">
    <property type="term" value="F:5'-3' exonuclease activity"/>
    <property type="evidence" value="ECO:0007669"/>
    <property type="project" value="InterPro"/>
</dbReference>
<dbReference type="Gene3D" id="3.90.1640.30">
    <property type="match status" value="1"/>
</dbReference>
<dbReference type="GO" id="GO:0006310">
    <property type="term" value="P:DNA recombination"/>
    <property type="evidence" value="ECO:0007669"/>
    <property type="project" value="InterPro"/>
</dbReference>
<reference evidence="13" key="4">
    <citation type="journal article" date="2019" name="Int. J. Syst. Evol. Microbiol.">
        <title>The Global Catalogue of Microorganisms (GCM) 10K type strain sequencing project: providing services to taxonomists for standard genome sequencing and annotation.</title>
        <authorList>
            <consortium name="The Broad Institute Genomics Platform"/>
            <consortium name="The Broad Institute Genome Sequencing Center for Infectious Disease"/>
            <person name="Wu L."/>
            <person name="Ma J."/>
        </authorList>
    </citation>
    <scope>NUCLEOTIDE SEQUENCE [LARGE SCALE GENOMIC DNA]</scope>
    <source>
        <strain evidence="13">CGMCC 1.12707</strain>
    </source>
</reference>
<gene>
    <name evidence="10" type="primary">recJ</name>
    <name evidence="10" type="ORF">GCM10010984_07220</name>
    <name evidence="11" type="ORF">SAMN05443634_108105</name>
</gene>
<dbReference type="EMBL" id="BMFL01000004">
    <property type="protein sequence ID" value="GGE92108.1"/>
    <property type="molecule type" value="Genomic_DNA"/>
</dbReference>
<evidence type="ECO:0000256" key="3">
    <source>
        <dbReference type="ARBA" id="ARBA00022722"/>
    </source>
</evidence>
<dbReference type="Gene3D" id="3.10.310.30">
    <property type="match status" value="1"/>
</dbReference>
<proteinExistence type="inferred from homology"/>
<dbReference type="InterPro" id="IPR004610">
    <property type="entry name" value="RecJ"/>
</dbReference>